<reference evidence="10 11" key="1">
    <citation type="submission" date="2018-03" db="EMBL/GenBank/DDBJ databases">
        <title>Genomic Encyclopedia of Archaeal and Bacterial Type Strains, Phase II (KMG-II): from individual species to whole genera.</title>
        <authorList>
            <person name="Goeker M."/>
        </authorList>
    </citation>
    <scope>NUCLEOTIDE SEQUENCE [LARGE SCALE GENOMIC DNA]</scope>
    <source>
        <strain evidence="10 11">DSM 44889</strain>
    </source>
</reference>
<dbReference type="InterPro" id="IPR036345">
    <property type="entry name" value="ExoRNase_PH_dom2_sf"/>
</dbReference>
<dbReference type="Gene3D" id="3.30.1370.10">
    <property type="entry name" value="K Homology domain, type 1"/>
    <property type="match status" value="1"/>
</dbReference>
<dbReference type="GO" id="GO:0000287">
    <property type="term" value="F:magnesium ion binding"/>
    <property type="evidence" value="ECO:0007669"/>
    <property type="project" value="UniProtKB-UniRule"/>
</dbReference>
<dbReference type="FunFam" id="2.40.50.140:FF:000069">
    <property type="entry name" value="Polyribonucleotide nucleotidyltransferase"/>
    <property type="match status" value="1"/>
</dbReference>
<evidence type="ECO:0000256" key="8">
    <source>
        <dbReference type="HAMAP-Rule" id="MF_01595"/>
    </source>
</evidence>
<comment type="function">
    <text evidence="8">Involved in mRNA degradation. Catalyzes the phosphorolysis of single-stranded polyribonucleotides processively in the 3'- to 5'-direction.</text>
</comment>
<dbReference type="InterPro" id="IPR020568">
    <property type="entry name" value="Ribosomal_Su5_D2-typ_SF"/>
</dbReference>
<keyword evidence="11" id="KW-1185">Reference proteome</keyword>
<dbReference type="InterPro" id="IPR036612">
    <property type="entry name" value="KH_dom_type_1_sf"/>
</dbReference>
<dbReference type="Pfam" id="PF00575">
    <property type="entry name" value="S1"/>
    <property type="match status" value="1"/>
</dbReference>
<dbReference type="GO" id="GO:0006402">
    <property type="term" value="P:mRNA catabolic process"/>
    <property type="evidence" value="ECO:0007669"/>
    <property type="project" value="UniProtKB-UniRule"/>
</dbReference>
<protein>
    <recommendedName>
        <fullName evidence="8">Polyribonucleotide nucleotidyltransferase</fullName>
        <ecNumber evidence="8">2.7.7.8</ecNumber>
    </recommendedName>
    <alternativeName>
        <fullName evidence="8">Polynucleotide phosphorylase</fullName>
        <shortName evidence="8">PNPase</shortName>
    </alternativeName>
</protein>
<keyword evidence="7 8" id="KW-0694">RNA-binding</keyword>
<dbReference type="GO" id="GO:0000175">
    <property type="term" value="F:3'-5'-RNA exonuclease activity"/>
    <property type="evidence" value="ECO:0007669"/>
    <property type="project" value="TreeGrafter"/>
</dbReference>
<comment type="catalytic activity">
    <reaction evidence="8">
        <text>RNA(n+1) + phosphate = RNA(n) + a ribonucleoside 5'-diphosphate</text>
        <dbReference type="Rhea" id="RHEA:22096"/>
        <dbReference type="Rhea" id="RHEA-COMP:14527"/>
        <dbReference type="Rhea" id="RHEA-COMP:17342"/>
        <dbReference type="ChEBI" id="CHEBI:43474"/>
        <dbReference type="ChEBI" id="CHEBI:57930"/>
        <dbReference type="ChEBI" id="CHEBI:140395"/>
        <dbReference type="EC" id="2.7.7.8"/>
    </reaction>
</comment>
<dbReference type="EC" id="2.7.7.8" evidence="8"/>
<evidence type="ECO:0000256" key="1">
    <source>
        <dbReference type="ARBA" id="ARBA00007404"/>
    </source>
</evidence>
<dbReference type="InterPro" id="IPR036456">
    <property type="entry name" value="PNPase_PH_RNA-bd_sf"/>
</dbReference>
<dbReference type="InterPro" id="IPR004087">
    <property type="entry name" value="KH_dom"/>
</dbReference>
<dbReference type="PROSITE" id="PS50084">
    <property type="entry name" value="KH_TYPE_1"/>
    <property type="match status" value="1"/>
</dbReference>
<keyword evidence="2 8" id="KW-0963">Cytoplasm</keyword>
<dbReference type="CDD" id="cd11364">
    <property type="entry name" value="RNase_PH_PNPase_2"/>
    <property type="match status" value="1"/>
</dbReference>
<dbReference type="PANTHER" id="PTHR11252">
    <property type="entry name" value="POLYRIBONUCLEOTIDE NUCLEOTIDYLTRANSFERASE"/>
    <property type="match status" value="1"/>
</dbReference>
<keyword evidence="4 8" id="KW-0548">Nucleotidyltransferase</keyword>
<evidence type="ECO:0000256" key="7">
    <source>
        <dbReference type="ARBA" id="ARBA00022884"/>
    </source>
</evidence>
<dbReference type="InterPro" id="IPR015848">
    <property type="entry name" value="PNPase_PH_RNA-bd_bac/org-type"/>
</dbReference>
<dbReference type="SUPFAM" id="SSF54211">
    <property type="entry name" value="Ribosomal protein S5 domain 2-like"/>
    <property type="match status" value="2"/>
</dbReference>
<comment type="cofactor">
    <cofactor evidence="8">
        <name>Mg(2+)</name>
        <dbReference type="ChEBI" id="CHEBI:18420"/>
    </cofactor>
</comment>
<dbReference type="SMART" id="SM00322">
    <property type="entry name" value="KH"/>
    <property type="match status" value="1"/>
</dbReference>
<accession>A0A316AFD9</accession>
<dbReference type="RefSeq" id="WP_109772613.1">
    <property type="nucleotide sequence ID" value="NZ_QGDQ01000001.1"/>
</dbReference>
<dbReference type="SMART" id="SM00316">
    <property type="entry name" value="S1"/>
    <property type="match status" value="1"/>
</dbReference>
<dbReference type="Proteomes" id="UP000245469">
    <property type="component" value="Unassembled WGS sequence"/>
</dbReference>
<evidence type="ECO:0000256" key="3">
    <source>
        <dbReference type="ARBA" id="ARBA00022679"/>
    </source>
</evidence>
<dbReference type="EMBL" id="QGDQ01000001">
    <property type="protein sequence ID" value="PWJ56463.1"/>
    <property type="molecule type" value="Genomic_DNA"/>
</dbReference>
<dbReference type="SUPFAM" id="SSF46915">
    <property type="entry name" value="Polynucleotide phosphorylase/guanosine pentaphosphate synthase (PNPase/GPSI), domain 3"/>
    <property type="match status" value="1"/>
</dbReference>
<dbReference type="AlphaFoldDB" id="A0A316AFD9"/>
<dbReference type="NCBIfam" id="NF008805">
    <property type="entry name" value="PRK11824.1"/>
    <property type="match status" value="1"/>
</dbReference>
<dbReference type="SUPFAM" id="SSF54791">
    <property type="entry name" value="Eukaryotic type KH-domain (KH-domain type I)"/>
    <property type="match status" value="1"/>
</dbReference>
<feature type="binding site" evidence="8">
    <location>
        <position position="525"/>
    </location>
    <ligand>
        <name>Mg(2+)</name>
        <dbReference type="ChEBI" id="CHEBI:18420"/>
    </ligand>
</feature>
<dbReference type="Gene3D" id="3.30.230.70">
    <property type="entry name" value="GHMP Kinase, N-terminal domain"/>
    <property type="match status" value="2"/>
</dbReference>
<evidence type="ECO:0000256" key="2">
    <source>
        <dbReference type="ARBA" id="ARBA00022490"/>
    </source>
</evidence>
<dbReference type="Pfam" id="PF00013">
    <property type="entry name" value="KH_1"/>
    <property type="match status" value="1"/>
</dbReference>
<dbReference type="GO" id="GO:0004654">
    <property type="term" value="F:polyribonucleotide nucleotidyltransferase activity"/>
    <property type="evidence" value="ECO:0007669"/>
    <property type="project" value="UniProtKB-UniRule"/>
</dbReference>
<dbReference type="CDD" id="cd02393">
    <property type="entry name" value="KH-I_PNPase"/>
    <property type="match status" value="1"/>
</dbReference>
<evidence type="ECO:0000256" key="6">
    <source>
        <dbReference type="ARBA" id="ARBA00022842"/>
    </source>
</evidence>
<organism evidence="10 11">
    <name type="scientific">Quadrisphaera granulorum</name>
    <dbReference type="NCBI Taxonomy" id="317664"/>
    <lineage>
        <taxon>Bacteria</taxon>
        <taxon>Bacillati</taxon>
        <taxon>Actinomycetota</taxon>
        <taxon>Actinomycetes</taxon>
        <taxon>Kineosporiales</taxon>
        <taxon>Kineosporiaceae</taxon>
        <taxon>Quadrisphaera</taxon>
    </lineage>
</organism>
<dbReference type="InterPro" id="IPR027408">
    <property type="entry name" value="PNPase/RNase_PH_dom_sf"/>
</dbReference>
<feature type="domain" description="S1 motif" evidence="9">
    <location>
        <begin position="656"/>
        <end position="728"/>
    </location>
</feature>
<keyword evidence="3 8" id="KW-0808">Transferase</keyword>
<comment type="subcellular location">
    <subcellularLocation>
        <location evidence="8">Cytoplasm</location>
    </subcellularLocation>
</comment>
<dbReference type="NCBIfam" id="TIGR02696">
    <property type="entry name" value="pppGpp_PNP"/>
    <property type="match status" value="1"/>
</dbReference>
<feature type="binding site" evidence="8">
    <location>
        <position position="519"/>
    </location>
    <ligand>
        <name>Mg(2+)</name>
        <dbReference type="ChEBI" id="CHEBI:18420"/>
    </ligand>
</feature>
<gene>
    <name evidence="8" type="primary">pnp</name>
    <name evidence="10" type="ORF">BXY45_101441</name>
</gene>
<dbReference type="InterPro" id="IPR014069">
    <property type="entry name" value="GPSI/PNP"/>
</dbReference>
<name>A0A316AFD9_9ACTN</name>
<evidence type="ECO:0000313" key="10">
    <source>
        <dbReference type="EMBL" id="PWJ56463.1"/>
    </source>
</evidence>
<keyword evidence="6 8" id="KW-0460">Magnesium</keyword>
<dbReference type="NCBIfam" id="TIGR03591">
    <property type="entry name" value="polynuc_phos"/>
    <property type="match status" value="1"/>
</dbReference>
<dbReference type="InterPro" id="IPR012340">
    <property type="entry name" value="NA-bd_OB-fold"/>
</dbReference>
<dbReference type="FunFam" id="3.30.230.70:FF:000001">
    <property type="entry name" value="Polyribonucleotide nucleotidyltransferase"/>
    <property type="match status" value="1"/>
</dbReference>
<dbReference type="GO" id="GO:0003723">
    <property type="term" value="F:RNA binding"/>
    <property type="evidence" value="ECO:0007669"/>
    <property type="project" value="UniProtKB-UniRule"/>
</dbReference>
<dbReference type="GO" id="GO:0006396">
    <property type="term" value="P:RNA processing"/>
    <property type="evidence" value="ECO:0007669"/>
    <property type="project" value="InterPro"/>
</dbReference>
<proteinExistence type="inferred from homology"/>
<evidence type="ECO:0000256" key="5">
    <source>
        <dbReference type="ARBA" id="ARBA00022723"/>
    </source>
</evidence>
<dbReference type="PANTHER" id="PTHR11252:SF0">
    <property type="entry name" value="POLYRIBONUCLEOTIDE NUCLEOTIDYLTRANSFERASE 1, MITOCHONDRIAL"/>
    <property type="match status" value="1"/>
</dbReference>
<evidence type="ECO:0000313" key="11">
    <source>
        <dbReference type="Proteomes" id="UP000245469"/>
    </source>
</evidence>
<dbReference type="Pfam" id="PF01138">
    <property type="entry name" value="RNase_PH"/>
    <property type="match status" value="2"/>
</dbReference>
<dbReference type="HAMAP" id="MF_01595">
    <property type="entry name" value="PNPase"/>
    <property type="match status" value="1"/>
</dbReference>
<dbReference type="FunFam" id="3.30.1370.10:FF:000001">
    <property type="entry name" value="Polyribonucleotide nucleotidyltransferase"/>
    <property type="match status" value="1"/>
</dbReference>
<dbReference type="GO" id="GO:0005829">
    <property type="term" value="C:cytosol"/>
    <property type="evidence" value="ECO:0007669"/>
    <property type="project" value="TreeGrafter"/>
</dbReference>
<dbReference type="PROSITE" id="PS50126">
    <property type="entry name" value="S1"/>
    <property type="match status" value="1"/>
</dbReference>
<dbReference type="SUPFAM" id="SSF50249">
    <property type="entry name" value="Nucleic acid-binding proteins"/>
    <property type="match status" value="1"/>
</dbReference>
<dbReference type="SUPFAM" id="SSF55666">
    <property type="entry name" value="Ribonuclease PH domain 2-like"/>
    <property type="match status" value="2"/>
</dbReference>
<dbReference type="InterPro" id="IPR003029">
    <property type="entry name" value="S1_domain"/>
</dbReference>
<keyword evidence="5 8" id="KW-0479">Metal-binding</keyword>
<sequence>MEGPEISASTAVLDNGTFGSRTVRFETGRLAKQAAGSVVAYLDGETMLLSATTAGKHPRDGFDFFPLTVDVEERMYAAGKIPGSFFRREGRPGTDAILTCRLIDRPLRPSFVSGLRNEVQVVISVLALHPDDPYDVLAINAASASTQLSGLPFSGPIGGVRVALIDGQWVAFPRHSEIERAVFDMVVAGRVVTGGDGSADVAIMMVEAEATETSWDKIKGGAPAPTEEVVAQGLEAAKPFIAELCRAQAELAAAAQKPAVEFPRFLDYQDDVYEAVKAAGTADLTAALAIADKQEREAATDAAKAKVIEALAGQFEGREKEVSAAFRSLNKSLVRQQILRDGTRIDGRGLRDIRQLAAEVDVLPRVHGSALFERGETQILGVTTLNMLRMEQQLDTLSPVTRKRYMHNYNFPPFSTGETGRVGSPKRREIGHGALAERALVPVLPSREDFPYAIRQVSEALGSNGSTSMGSVCASTMSLLNAGVPLRAPVAGIAMGLVSAEVDGETRYAALTDILGAEDAFGDMDFKVAGTAEFVTAIQLDTKLDGIPASVLAGALTQAREARLHILSVMAEAIDAPDEMADTAPRVISVKVPVDKIGEVIGPKGKMINQIQDDTGADISIEDDGTVYIGAVDGPSAEAARSAINAIANPQMPEVGERYVGTVVKTTAFGAFVSLTPGKDGLLHISKMRALAGGKRVESVDDVVSVGQKIQVEITEIDPRGKLSLSPVVDEAAEAASAADAVPAAAI</sequence>
<dbReference type="Gene3D" id="2.40.50.140">
    <property type="entry name" value="Nucleic acid-binding proteins"/>
    <property type="match status" value="1"/>
</dbReference>
<dbReference type="InterPro" id="IPR012162">
    <property type="entry name" value="PNPase"/>
</dbReference>
<dbReference type="OrthoDB" id="9804305at2"/>
<dbReference type="PIRSF" id="PIRSF005499">
    <property type="entry name" value="PNPase"/>
    <property type="match status" value="1"/>
</dbReference>
<dbReference type="Pfam" id="PF03726">
    <property type="entry name" value="PNPase"/>
    <property type="match status" value="1"/>
</dbReference>
<evidence type="ECO:0000256" key="4">
    <source>
        <dbReference type="ARBA" id="ARBA00022695"/>
    </source>
</evidence>
<dbReference type="InterPro" id="IPR001247">
    <property type="entry name" value="ExoRNase_PH_dom1"/>
</dbReference>
<comment type="similarity">
    <text evidence="1 8">Belongs to the polyribonucleotide nucleotidyltransferase family.</text>
</comment>
<comment type="caution">
    <text evidence="10">The sequence shown here is derived from an EMBL/GenBank/DDBJ whole genome shotgun (WGS) entry which is preliminary data.</text>
</comment>
<dbReference type="InterPro" id="IPR004088">
    <property type="entry name" value="KH_dom_type_1"/>
</dbReference>
<evidence type="ECO:0000259" key="9">
    <source>
        <dbReference type="PROSITE" id="PS50126"/>
    </source>
</evidence>
<dbReference type="FunFam" id="3.30.230.70:FF:000002">
    <property type="entry name" value="Polyribonucleotide nucleotidyltransferase"/>
    <property type="match status" value="1"/>
</dbReference>